<accession>A0A6S6WNB2</accession>
<keyword evidence="2" id="KW-0378">Hydrolase</keyword>
<dbReference type="InterPro" id="IPR011704">
    <property type="entry name" value="ATPase_dyneun-rel_AAA"/>
</dbReference>
<dbReference type="InterPro" id="IPR052934">
    <property type="entry name" value="Methyl-DNA_Rec/Restrict_Enz"/>
</dbReference>
<name>A0A6S6WNB2_9GAMM</name>
<dbReference type="PANTHER" id="PTHR37291:SF1">
    <property type="entry name" value="TYPE IV METHYL-DIRECTED RESTRICTION ENZYME ECOKMCRB SUBUNIT"/>
    <property type="match status" value="1"/>
</dbReference>
<reference evidence="2 3" key="1">
    <citation type="submission" date="2020-02" db="EMBL/GenBank/DDBJ databases">
        <authorList>
            <person name="Rodrigo-Torres L."/>
            <person name="Arahal R. D."/>
            <person name="Lucena T."/>
        </authorList>
    </citation>
    <scope>NUCLEOTIDE SEQUENCE [LARGE SCALE GENOMIC DNA]</scope>
    <source>
        <strain evidence="2 3">CECT 9734</strain>
    </source>
</reference>
<dbReference type="InterPro" id="IPR027417">
    <property type="entry name" value="P-loop_NTPase"/>
</dbReference>
<protein>
    <submittedName>
        <fullName evidence="2">5-methylcytosine-specific restriction enzyme B</fullName>
        <ecNumber evidence="2">3.1.21.-</ecNumber>
    </submittedName>
</protein>
<dbReference type="Gene3D" id="3.40.50.300">
    <property type="entry name" value="P-loop containing nucleotide triphosphate hydrolases"/>
    <property type="match status" value="1"/>
</dbReference>
<proteinExistence type="predicted"/>
<dbReference type="Pfam" id="PF07728">
    <property type="entry name" value="AAA_5"/>
    <property type="match status" value="1"/>
</dbReference>
<dbReference type="EC" id="3.1.21.-" evidence="2"/>
<dbReference type="GO" id="GO:0016887">
    <property type="term" value="F:ATP hydrolysis activity"/>
    <property type="evidence" value="ECO:0007669"/>
    <property type="project" value="InterPro"/>
</dbReference>
<dbReference type="PANTHER" id="PTHR37291">
    <property type="entry name" value="5-METHYLCYTOSINE-SPECIFIC RESTRICTION ENZYME B"/>
    <property type="match status" value="1"/>
</dbReference>
<dbReference type="EMBL" id="CADCXY010000004">
    <property type="protein sequence ID" value="CAB0151382.1"/>
    <property type="molecule type" value="Genomic_DNA"/>
</dbReference>
<sequence>MTYSSNGFKTFLRNERKSNGEAYSNNTVSQYVSAVNRAAHHAGFDLWSSQSEEVDNFVQKFEPGHEFEEFGAQGNNTVISALRLLKRYFANSNSYLLTWNPEKYHVGGNSGVELGNEQQWSCNSTKPQVGDRVYLMQVGVEPRGIIAAGIVTQESFEDKDWGDETKTKKYIKFKPVAVRNPPEAGQQVLNQLNQLAQETGINFSWSPQSSGISIPNKISDKLASYWFDEDSSVEENTMTDNAITKVSQPLNQILFGPPGTGKTFTTIERAVRAAEPNFTWSNRDKLRTRYQELIHQGRIRFVTFHQSFSYEDFVEGLTAHTDNGNLVYEKRLGIFRQIVKAAKEYQVSEIKNAATSFDECWEAFLTELEDSNKGISITTRRSNFTVTEVDANTIRFDKSQGQSVHTLSATTLEAVFNGEREIKGGLQPYYESLVRRLKEIGSKLNNKKVERQNYVLIIDEINRGNISRIFGELITLIEPSKRSGATEALEVTLPLTGDRFSVPDNLYIIGTMNTADRSLAGLDLALRRRFDFIEMPPLPEELKGVSVDGIDVEEMLDVINRRITALLDKDHCIGHAYFIHLKDKSDVVLHDLAEIFQQKIIPLLQEYFFEDWQRIRWILNDQSKSNDHAFIVKDDAINFDELFPGDVQLNSRDRWRLNESAFEQAASYKQIYEMGSAE</sequence>
<organism evidence="2 3">
    <name type="scientific">Pseudidiomarina piscicola</name>
    <dbReference type="NCBI Taxonomy" id="2614830"/>
    <lineage>
        <taxon>Bacteria</taxon>
        <taxon>Pseudomonadati</taxon>
        <taxon>Pseudomonadota</taxon>
        <taxon>Gammaproteobacteria</taxon>
        <taxon>Alteromonadales</taxon>
        <taxon>Idiomarinaceae</taxon>
        <taxon>Pseudidiomarina</taxon>
    </lineage>
</organism>
<evidence type="ECO:0000313" key="2">
    <source>
        <dbReference type="EMBL" id="CAB0151382.1"/>
    </source>
</evidence>
<dbReference type="RefSeq" id="WP_246194862.1">
    <property type="nucleotide sequence ID" value="NZ_CADCXY010000004.1"/>
</dbReference>
<evidence type="ECO:0000313" key="3">
    <source>
        <dbReference type="Proteomes" id="UP000481517"/>
    </source>
</evidence>
<keyword evidence="3" id="KW-1185">Reference proteome</keyword>
<gene>
    <name evidence="2" type="primary">mcrB</name>
    <name evidence="2" type="ORF">PSI9734_01770</name>
</gene>
<dbReference type="GO" id="GO:0005524">
    <property type="term" value="F:ATP binding"/>
    <property type="evidence" value="ECO:0007669"/>
    <property type="project" value="InterPro"/>
</dbReference>
<evidence type="ECO:0000259" key="1">
    <source>
        <dbReference type="Pfam" id="PF07728"/>
    </source>
</evidence>
<feature type="domain" description="ATPase dynein-related AAA" evidence="1">
    <location>
        <begin position="408"/>
        <end position="530"/>
    </location>
</feature>
<dbReference type="AlphaFoldDB" id="A0A6S6WNB2"/>
<dbReference type="SUPFAM" id="SSF52540">
    <property type="entry name" value="P-loop containing nucleoside triphosphate hydrolases"/>
    <property type="match status" value="1"/>
</dbReference>
<dbReference type="Proteomes" id="UP000481517">
    <property type="component" value="Unassembled WGS sequence"/>
</dbReference>